<proteinExistence type="predicted"/>
<comment type="caution">
    <text evidence="2">The sequence shown here is derived from an EMBL/GenBank/DDBJ whole genome shotgun (WGS) entry which is preliminary data.</text>
</comment>
<protein>
    <submittedName>
        <fullName evidence="2">Uncharacterized protein</fullName>
    </submittedName>
</protein>
<evidence type="ECO:0000313" key="3">
    <source>
        <dbReference type="Proteomes" id="UP001153069"/>
    </source>
</evidence>
<sequence>MCHLSQEAKAQQVAKIGSANHSSRESQKAKSSQGIHLENVSEYIDDLIKTLGYTKTAQIVRVQRSLLKGKSAELYQSFYIKRFTQEVTSEDQQKKALSQVMNDMALKIFADGAWAARSQKRYMRNNLFMGNMDPEKFADRLEKLNDYLKYFPIDKVEMEHPPNKKLDWDELVDIMDYSTPRRWHPLMPSQGKQPHLFKSFNEAVTYYQRLYKADLLSRKLSEANGFNGGNNGGGGGPGAVVQNLTRGLTRTTIEQDGIPKPVGDHGGPSLAHKI</sequence>
<organism evidence="2 3">
    <name type="scientific">Seminavis robusta</name>
    <dbReference type="NCBI Taxonomy" id="568900"/>
    <lineage>
        <taxon>Eukaryota</taxon>
        <taxon>Sar</taxon>
        <taxon>Stramenopiles</taxon>
        <taxon>Ochrophyta</taxon>
        <taxon>Bacillariophyta</taxon>
        <taxon>Bacillariophyceae</taxon>
        <taxon>Bacillariophycidae</taxon>
        <taxon>Naviculales</taxon>
        <taxon>Naviculaceae</taxon>
        <taxon>Seminavis</taxon>
    </lineage>
</organism>
<accession>A0A9N8DFT6</accession>
<feature type="region of interest" description="Disordered" evidence="1">
    <location>
        <begin position="255"/>
        <end position="274"/>
    </location>
</feature>
<dbReference type="AlphaFoldDB" id="A0A9N8DFT6"/>
<reference evidence="2" key="1">
    <citation type="submission" date="2020-06" db="EMBL/GenBank/DDBJ databases">
        <authorList>
            <consortium name="Plant Systems Biology data submission"/>
        </authorList>
    </citation>
    <scope>NUCLEOTIDE SEQUENCE</scope>
    <source>
        <strain evidence="2">D6</strain>
    </source>
</reference>
<keyword evidence="3" id="KW-1185">Reference proteome</keyword>
<feature type="region of interest" description="Disordered" evidence="1">
    <location>
        <begin position="13"/>
        <end position="33"/>
    </location>
</feature>
<evidence type="ECO:0000256" key="1">
    <source>
        <dbReference type="SAM" id="MobiDB-lite"/>
    </source>
</evidence>
<dbReference type="EMBL" id="CAICTM010000071">
    <property type="protein sequence ID" value="CAB9499949.1"/>
    <property type="molecule type" value="Genomic_DNA"/>
</dbReference>
<name>A0A9N8DFT6_9STRA</name>
<dbReference type="Proteomes" id="UP001153069">
    <property type="component" value="Unassembled WGS sequence"/>
</dbReference>
<gene>
    <name evidence="2" type="ORF">SEMRO_72_G039920.1</name>
</gene>
<evidence type="ECO:0000313" key="2">
    <source>
        <dbReference type="EMBL" id="CAB9499949.1"/>
    </source>
</evidence>